<dbReference type="EMBL" id="JACVVK020000007">
    <property type="protein sequence ID" value="KAK7506188.1"/>
    <property type="molecule type" value="Genomic_DNA"/>
</dbReference>
<sequence length="97" mass="10332">MARFRPKPRARPSGGRGSACPNWASTCGKCAARAVSSLTHKMRTCHNPLGSTTSSWTRPLGKEGDYGNHYHPTLCTPFTVRALATFAAGVRVGSADL</sequence>
<keyword evidence="3" id="KW-1185">Reference proteome</keyword>
<protein>
    <submittedName>
        <fullName evidence="2">Uncharacterized protein</fullName>
    </submittedName>
</protein>
<dbReference type="Proteomes" id="UP001519460">
    <property type="component" value="Unassembled WGS sequence"/>
</dbReference>
<proteinExistence type="predicted"/>
<evidence type="ECO:0000313" key="2">
    <source>
        <dbReference type="EMBL" id="KAK7506188.1"/>
    </source>
</evidence>
<evidence type="ECO:0000313" key="3">
    <source>
        <dbReference type="Proteomes" id="UP001519460"/>
    </source>
</evidence>
<evidence type="ECO:0000256" key="1">
    <source>
        <dbReference type="SAM" id="MobiDB-lite"/>
    </source>
</evidence>
<feature type="compositionally biased region" description="Basic residues" evidence="1">
    <location>
        <begin position="1"/>
        <end position="10"/>
    </location>
</feature>
<feature type="region of interest" description="Disordered" evidence="1">
    <location>
        <begin position="1"/>
        <end position="20"/>
    </location>
</feature>
<dbReference type="AlphaFoldDB" id="A0ABD0M484"/>
<reference evidence="2 3" key="1">
    <citation type="journal article" date="2023" name="Sci. Data">
        <title>Genome assembly of the Korean intertidal mud-creeper Batillaria attramentaria.</title>
        <authorList>
            <person name="Patra A.K."/>
            <person name="Ho P.T."/>
            <person name="Jun S."/>
            <person name="Lee S.J."/>
            <person name="Kim Y."/>
            <person name="Won Y.J."/>
        </authorList>
    </citation>
    <scope>NUCLEOTIDE SEQUENCE [LARGE SCALE GENOMIC DNA]</scope>
    <source>
        <strain evidence="2">Wonlab-2016</strain>
    </source>
</reference>
<gene>
    <name evidence="2" type="ORF">BaRGS_00002300</name>
</gene>
<comment type="caution">
    <text evidence="2">The sequence shown here is derived from an EMBL/GenBank/DDBJ whole genome shotgun (WGS) entry which is preliminary data.</text>
</comment>
<name>A0ABD0M484_9CAEN</name>
<organism evidence="2 3">
    <name type="scientific">Batillaria attramentaria</name>
    <dbReference type="NCBI Taxonomy" id="370345"/>
    <lineage>
        <taxon>Eukaryota</taxon>
        <taxon>Metazoa</taxon>
        <taxon>Spiralia</taxon>
        <taxon>Lophotrochozoa</taxon>
        <taxon>Mollusca</taxon>
        <taxon>Gastropoda</taxon>
        <taxon>Caenogastropoda</taxon>
        <taxon>Sorbeoconcha</taxon>
        <taxon>Cerithioidea</taxon>
        <taxon>Batillariidae</taxon>
        <taxon>Batillaria</taxon>
    </lineage>
</organism>
<accession>A0ABD0M484</accession>